<reference evidence="2" key="1">
    <citation type="submission" date="2024-03" db="EMBL/GenBank/DDBJ databases">
        <title>WGS assembly of Saponaria officinalis var. Norfolk2.</title>
        <authorList>
            <person name="Jenkins J."/>
            <person name="Shu S."/>
            <person name="Grimwood J."/>
            <person name="Barry K."/>
            <person name="Goodstein D."/>
            <person name="Schmutz J."/>
            <person name="Leebens-Mack J."/>
            <person name="Osbourn A."/>
        </authorList>
    </citation>
    <scope>NUCLEOTIDE SEQUENCE [LARGE SCALE GENOMIC DNA]</scope>
    <source>
        <strain evidence="2">JIC</strain>
    </source>
</reference>
<gene>
    <name evidence="2" type="ORF">RND81_12G037900</name>
</gene>
<dbReference type="Proteomes" id="UP001443914">
    <property type="component" value="Unassembled WGS sequence"/>
</dbReference>
<accession>A0AAW1H782</accession>
<evidence type="ECO:0000313" key="3">
    <source>
        <dbReference type="Proteomes" id="UP001443914"/>
    </source>
</evidence>
<dbReference type="AlphaFoldDB" id="A0AAW1H782"/>
<name>A0AAW1H782_SAPOF</name>
<keyword evidence="1" id="KW-0732">Signal</keyword>
<proteinExistence type="predicted"/>
<evidence type="ECO:0000313" key="2">
    <source>
        <dbReference type="EMBL" id="KAK9671546.1"/>
    </source>
</evidence>
<dbReference type="EMBL" id="JBDFQZ010000012">
    <property type="protein sequence ID" value="KAK9671546.1"/>
    <property type="molecule type" value="Genomic_DNA"/>
</dbReference>
<evidence type="ECO:0000256" key="1">
    <source>
        <dbReference type="SAM" id="SignalP"/>
    </source>
</evidence>
<sequence>MYFSNVTLLSLFQTQTLTLVTSPLPSSASHESRSHRLAAPPTIDHSSLLGYHQGTDCTGTSGVRNHTAVSPLLLLRL</sequence>
<evidence type="ECO:0008006" key="4">
    <source>
        <dbReference type="Google" id="ProtNLM"/>
    </source>
</evidence>
<keyword evidence="3" id="KW-1185">Reference proteome</keyword>
<protein>
    <recommendedName>
        <fullName evidence="4">Secreted protein</fullName>
    </recommendedName>
</protein>
<feature type="signal peptide" evidence="1">
    <location>
        <begin position="1"/>
        <end position="18"/>
    </location>
</feature>
<organism evidence="2 3">
    <name type="scientific">Saponaria officinalis</name>
    <name type="common">Common soapwort</name>
    <name type="synonym">Lychnis saponaria</name>
    <dbReference type="NCBI Taxonomy" id="3572"/>
    <lineage>
        <taxon>Eukaryota</taxon>
        <taxon>Viridiplantae</taxon>
        <taxon>Streptophyta</taxon>
        <taxon>Embryophyta</taxon>
        <taxon>Tracheophyta</taxon>
        <taxon>Spermatophyta</taxon>
        <taxon>Magnoliopsida</taxon>
        <taxon>eudicotyledons</taxon>
        <taxon>Gunneridae</taxon>
        <taxon>Pentapetalae</taxon>
        <taxon>Caryophyllales</taxon>
        <taxon>Caryophyllaceae</taxon>
        <taxon>Caryophylleae</taxon>
        <taxon>Saponaria</taxon>
    </lineage>
</organism>
<feature type="chain" id="PRO_5043743799" description="Secreted protein" evidence="1">
    <location>
        <begin position="19"/>
        <end position="77"/>
    </location>
</feature>
<comment type="caution">
    <text evidence="2">The sequence shown here is derived from an EMBL/GenBank/DDBJ whole genome shotgun (WGS) entry which is preliminary data.</text>
</comment>